<dbReference type="Gene3D" id="2.20.110.10">
    <property type="entry name" value="Histone H3 K4-specific methyltransferase SET7/9 N-terminal domain"/>
    <property type="match status" value="1"/>
</dbReference>
<dbReference type="InterPro" id="IPR003409">
    <property type="entry name" value="MORN"/>
</dbReference>
<feature type="compositionally biased region" description="Gly residues" evidence="8">
    <location>
        <begin position="641"/>
        <end position="650"/>
    </location>
</feature>
<evidence type="ECO:0000256" key="4">
    <source>
        <dbReference type="ARBA" id="ARBA00023273"/>
    </source>
</evidence>
<evidence type="ECO:0000256" key="8">
    <source>
        <dbReference type="SAM" id="MobiDB-lite"/>
    </source>
</evidence>
<comment type="caution">
    <text evidence="9">The sequence shown here is derived from an EMBL/GenBank/DDBJ whole genome shotgun (WGS) entry which is preliminary data.</text>
</comment>
<keyword evidence="10" id="KW-1185">Reference proteome</keyword>
<feature type="non-terminal residue" evidence="9">
    <location>
        <position position="1563"/>
    </location>
</feature>
<feature type="compositionally biased region" description="Low complexity" evidence="8">
    <location>
        <begin position="53"/>
        <end position="64"/>
    </location>
</feature>
<comment type="subcellular location">
    <subcellularLocation>
        <location evidence="1">Cell projection</location>
        <location evidence="1">Filopodium tip</location>
    </subcellularLocation>
    <subcellularLocation>
        <location evidence="2">Cell projection</location>
        <location evidence="2">Stereocilium</location>
    </subcellularLocation>
</comment>
<dbReference type="SMART" id="SM00698">
    <property type="entry name" value="MORN"/>
    <property type="match status" value="2"/>
</dbReference>
<keyword evidence="4" id="KW-0966">Cell projection</keyword>
<evidence type="ECO:0000256" key="7">
    <source>
        <dbReference type="ARBA" id="ARBA00039855"/>
    </source>
</evidence>
<dbReference type="PANTHER" id="PTHR46614">
    <property type="entry name" value="MORN REPEAT-CONTAINING PROTEIN 4"/>
    <property type="match status" value="1"/>
</dbReference>
<evidence type="ECO:0000256" key="6">
    <source>
        <dbReference type="ARBA" id="ARBA00038723"/>
    </source>
</evidence>
<sequence length="1563" mass="166826">MCLKDGEAHTQPAFTDPGLPHHRRKWHLGWDTHQEKFSPPTAEPWDHTTHPGLLSTTPRTSLPTQGGQDPWLQRAFPQPISQRALPARSHTLVELDVAQKESAIEDSQNPAEGQQVEDTDTPFPTTRCRTRYYSLGRDGGVLPVQHTVHCLTAAAHPKTPQTRTLVPHNDVGTAAKLAQAPPSLREAFLAAEARTAPALGGPRDSQALDLGDGLLPRELHLAQILPADAVVPPARQLGLRGPGPARLLQVTQQGRHRDQQGEHREPGGCERRDGVSAEAPGTGAAPSPTRTLAKGEQEEVEAEADQERAHRPLPPAETGEGQGHETPGTAPVSIPAQPAPTGGGSGHRRRQLQPPVAPHQLQQVESSGGLGRRRLRRGLSSSRRPFGAACRPVPLRRLHDGTGSGSRAAPPRSPTAPRGPQRLPLAVAATGGAGRGGRRGCSGRQGAHGPPRQPVVGALRPLRRHQRARLVHRPVRPAPPRRRCRFRLRSRHGGPGAAPPPAAPHWLLRPTCATPSPAAAAGVAGAAADTMPLGLAGKLSRLAPSVRGGQGVFASRTSPPRRLAPVPYTKMDSLEWPCPLLPFTKMAAGRGCCPSAATPAVASSLPYTKMAAGEGVLRSWPMNTNSKWGWTLAVWHRPAGRGAGRGGGGHRPSAGRGGERCRRTARSQVSAGRESLRRPPRPPRSWARTGPVSSATRVPVPWVHEHTGVRAHQPWVHGHGGVPMITHGNRDTTGYWDIGVWVHHPWARLRPRTHSPGGVCASPVGAWHGRDVRAFARGCVVQRGAHPSAAARFGLCRARCLSLRRARCVQARGQPARACPASEQAGVLVGVTGRAGRVHSPRQHPLLRLAWLGRLQAGSRRCAPGPSHQQRALFSRCSPWLGPFLWTQSPCKFLFCSCVPGPCWFMWLRAHLLDRPRLDAGIRFPWLVLPERHRHPPAGLSLFWCLPVCWGDLCCVAGLCGVCRASGAACFWLAALKPQDPISAVPLENSDLSSLGGTGLYSAGPLGQLVPATLLFLPLTHISQGCDPPLQWGGQQPEPGSWGFRAWAGRLCSWAHLLLCAVPSQSCPQGRQAPLWLWANRAALPSQQLSVPLAASSCPAVPEAVAMTLTKGSFTYSNGEEYRGEWKEGEMWQEGTATHAGGQANPTSLPSSTLGQVPPLPSAAHFCSHLGRRHGIGQLTFADGTAYVGHFENGLFHGCGVLTFADGSRWAQHSCILPGHSHLLWGAATSGDPSTQGKFNGVGVFTRCDNMTFEGEFKGGRVYGFGECWRHGAGHSPFQHLPLHPSFPAPSPVGAAPGLFTPRPSLPPPGLLTFPDGSHGVPRNEGFFENNKLLRREKCTAIIQRAQGASNVMVPAIPSHQSRDPPTWALAGPGEGMWHCWVPPCPSTLQASSCQTPATGGDGTLRSPPKCPGAAVPWHLLEQQKDRVTGAWALSPQEDSTEDGAGGRGWSLTPLPGCLGWKLLTEPRAPRAAAPGSLWWAPQACCGLHPQLWVTGHPSACPGHGDIVSPKNPACSQGQLMGCVPLIPVPIHPSTHCLGDISSSILTESYWGMPSLAHVCCAL</sequence>
<evidence type="ECO:0000313" key="9">
    <source>
        <dbReference type="EMBL" id="RLV88150.1"/>
    </source>
</evidence>
<feature type="region of interest" description="Disordered" evidence="8">
    <location>
        <begin position="34"/>
        <end position="67"/>
    </location>
</feature>
<dbReference type="SUPFAM" id="SSF82185">
    <property type="entry name" value="Histone H3 K4-specific methyltransferase SET7/9 N-terminal domain"/>
    <property type="match status" value="1"/>
</dbReference>
<evidence type="ECO:0000256" key="3">
    <source>
        <dbReference type="ARBA" id="ARBA00022737"/>
    </source>
</evidence>
<dbReference type="GO" id="GO:0048678">
    <property type="term" value="P:response to axon injury"/>
    <property type="evidence" value="ECO:0007669"/>
    <property type="project" value="TreeGrafter"/>
</dbReference>
<dbReference type="STRING" id="44316.ENSEGOP00005014874"/>
<evidence type="ECO:0000313" key="10">
    <source>
        <dbReference type="Proteomes" id="UP000276834"/>
    </source>
</evidence>
<proteinExistence type="predicted"/>
<dbReference type="InterPro" id="IPR052315">
    <property type="entry name" value="MORN4"/>
</dbReference>
<feature type="compositionally biased region" description="Basic and acidic residues" evidence="8">
    <location>
        <begin position="255"/>
        <end position="275"/>
    </location>
</feature>
<dbReference type="Pfam" id="PF02493">
    <property type="entry name" value="MORN"/>
    <property type="match status" value="3"/>
</dbReference>
<dbReference type="PANTHER" id="PTHR46614:SF1">
    <property type="entry name" value="MORN REPEAT-CONTAINING PROTEIN 4"/>
    <property type="match status" value="1"/>
</dbReference>
<feature type="region of interest" description="Disordered" evidence="8">
    <location>
        <begin position="1"/>
        <end position="22"/>
    </location>
</feature>
<comment type="subunit">
    <text evidence="6">Interacts with MYO3A.</text>
</comment>
<feature type="region of interest" description="Disordered" evidence="8">
    <location>
        <begin position="639"/>
        <end position="695"/>
    </location>
</feature>
<name>A0A3L8RVE3_CHLGU</name>
<dbReference type="GO" id="GO:0032433">
    <property type="term" value="C:filopodium tip"/>
    <property type="evidence" value="ECO:0007669"/>
    <property type="project" value="UniProtKB-SubCell"/>
</dbReference>
<evidence type="ECO:0000256" key="1">
    <source>
        <dbReference type="ARBA" id="ARBA00004495"/>
    </source>
</evidence>
<accession>A0A3L8RVE3</accession>
<comment type="function">
    <text evidence="5">Plays a role in promoting axonal degeneration following neuronal injury by toxic insult or trauma.</text>
</comment>
<organism evidence="9 10">
    <name type="scientific">Chloebia gouldiae</name>
    <name type="common">Gouldian finch</name>
    <name type="synonym">Erythrura gouldiae</name>
    <dbReference type="NCBI Taxonomy" id="44316"/>
    <lineage>
        <taxon>Eukaryota</taxon>
        <taxon>Metazoa</taxon>
        <taxon>Chordata</taxon>
        <taxon>Craniata</taxon>
        <taxon>Vertebrata</taxon>
        <taxon>Euteleostomi</taxon>
        <taxon>Archelosauria</taxon>
        <taxon>Archosauria</taxon>
        <taxon>Dinosauria</taxon>
        <taxon>Saurischia</taxon>
        <taxon>Theropoda</taxon>
        <taxon>Coelurosauria</taxon>
        <taxon>Aves</taxon>
        <taxon>Neognathae</taxon>
        <taxon>Neoaves</taxon>
        <taxon>Telluraves</taxon>
        <taxon>Australaves</taxon>
        <taxon>Passeriformes</taxon>
        <taxon>Passeroidea</taxon>
        <taxon>Passeridae</taxon>
        <taxon>Chloebia</taxon>
    </lineage>
</organism>
<dbReference type="OrthoDB" id="406044at2759"/>
<keyword evidence="3" id="KW-0677">Repeat</keyword>
<dbReference type="Proteomes" id="UP000276834">
    <property type="component" value="Unassembled WGS sequence"/>
</dbReference>
<reference evidence="9 10" key="1">
    <citation type="journal article" date="2018" name="Proc. R. Soc. B">
        <title>A non-coding region near Follistatin controls head colour polymorphism in the Gouldian finch.</title>
        <authorList>
            <person name="Toomey M.B."/>
            <person name="Marques C.I."/>
            <person name="Andrade P."/>
            <person name="Araujo P.M."/>
            <person name="Sabatino S."/>
            <person name="Gazda M.A."/>
            <person name="Afonso S."/>
            <person name="Lopes R.J."/>
            <person name="Corbo J.C."/>
            <person name="Carneiro M."/>
        </authorList>
    </citation>
    <scope>NUCLEOTIDE SEQUENCE [LARGE SCALE GENOMIC DNA]</scope>
    <source>
        <strain evidence="9">Red01</strain>
        <tissue evidence="9">Muscle</tissue>
    </source>
</reference>
<feature type="region of interest" description="Disordered" evidence="8">
    <location>
        <begin position="251"/>
        <end position="456"/>
    </location>
</feature>
<dbReference type="GO" id="GO:0032420">
    <property type="term" value="C:stereocilium"/>
    <property type="evidence" value="ECO:0007669"/>
    <property type="project" value="UniProtKB-SubCell"/>
</dbReference>
<dbReference type="EMBL" id="QUSF01000195">
    <property type="protein sequence ID" value="RLV88150.1"/>
    <property type="molecule type" value="Genomic_DNA"/>
</dbReference>
<feature type="compositionally biased region" description="Low complexity" evidence="8">
    <location>
        <begin position="405"/>
        <end position="420"/>
    </location>
</feature>
<evidence type="ECO:0000256" key="2">
    <source>
        <dbReference type="ARBA" id="ARBA00004645"/>
    </source>
</evidence>
<gene>
    <name evidence="9" type="ORF">DV515_00015590</name>
</gene>
<protein>
    <recommendedName>
        <fullName evidence="7">MORN repeat-containing protein 4</fullName>
    </recommendedName>
</protein>
<evidence type="ECO:0000256" key="5">
    <source>
        <dbReference type="ARBA" id="ARBA00037780"/>
    </source>
</evidence>
<feature type="region of interest" description="Disordered" evidence="8">
    <location>
        <begin position="102"/>
        <end position="125"/>
    </location>
</feature>